<dbReference type="PANTHER" id="PTHR43493:SF5">
    <property type="entry name" value="DNA GYRASE SUBUNIT A, CHLOROPLASTIC_MITOCHONDRIAL"/>
    <property type="match status" value="1"/>
</dbReference>
<gene>
    <name evidence="2" type="ORF">RhiirA1_480695</name>
</gene>
<reference evidence="2 3" key="1">
    <citation type="submission" date="2017-10" db="EMBL/GenBank/DDBJ databases">
        <title>Extensive intraspecific genome diversity in a model arbuscular mycorrhizal fungus.</title>
        <authorList>
            <person name="Chen E.C.H."/>
            <person name="Morin E."/>
            <person name="Baudet D."/>
            <person name="Noel J."/>
            <person name="Ndikumana S."/>
            <person name="Charron P."/>
            <person name="St-Onge C."/>
            <person name="Giorgi J."/>
            <person name="Grigoriev I.V."/>
            <person name="Roux C."/>
            <person name="Martin F.M."/>
            <person name="Corradi N."/>
        </authorList>
    </citation>
    <scope>NUCLEOTIDE SEQUENCE [LARGE SCALE GENOMIC DNA]</scope>
    <source>
        <strain evidence="2 3">A1</strain>
    </source>
</reference>
<dbReference type="GO" id="GO:0005524">
    <property type="term" value="F:ATP binding"/>
    <property type="evidence" value="ECO:0007669"/>
    <property type="project" value="InterPro"/>
</dbReference>
<evidence type="ECO:0000313" key="3">
    <source>
        <dbReference type="Proteomes" id="UP000232688"/>
    </source>
</evidence>
<dbReference type="InterPro" id="IPR006691">
    <property type="entry name" value="GyrA/parC_rep"/>
</dbReference>
<dbReference type="Gene3D" id="2.120.10.90">
    <property type="entry name" value="DNA gyrase/topoisomerase IV, subunit A, C-terminal"/>
    <property type="match status" value="1"/>
</dbReference>
<dbReference type="SUPFAM" id="SSF101904">
    <property type="entry name" value="GyrA/ParC C-terminal domain-like"/>
    <property type="match status" value="1"/>
</dbReference>
<dbReference type="InterPro" id="IPR035516">
    <property type="entry name" value="Gyrase/topoIV_suA_C"/>
</dbReference>
<dbReference type="GO" id="GO:0005737">
    <property type="term" value="C:cytoplasm"/>
    <property type="evidence" value="ECO:0007669"/>
    <property type="project" value="TreeGrafter"/>
</dbReference>
<sequence length="141" mass="15836">MEIIEEGQEILVVTEKGYGKRTPESEYRLQSRGGVGLKTIHITEKNGPLCAVKTVDGTEDIMLITINGILIRMDVNDISVIGRSTQGVRLIRLGEDEFVATVARVKKDEQEDSLDEDEENESIETSENIQELETEKQDNEQ</sequence>
<dbReference type="InterPro" id="IPR050220">
    <property type="entry name" value="Type_II_DNA_Topoisomerases"/>
</dbReference>
<dbReference type="GO" id="GO:0003918">
    <property type="term" value="F:DNA topoisomerase type II (double strand cut, ATP-hydrolyzing) activity"/>
    <property type="evidence" value="ECO:0007669"/>
    <property type="project" value="TreeGrafter"/>
</dbReference>
<dbReference type="EMBL" id="LLXH01005148">
    <property type="protein sequence ID" value="PKC52779.1"/>
    <property type="molecule type" value="Genomic_DNA"/>
</dbReference>
<dbReference type="VEuPathDB" id="FungiDB:RhiirA1_480695"/>
<organism evidence="2 3">
    <name type="scientific">Rhizophagus irregularis</name>
    <dbReference type="NCBI Taxonomy" id="588596"/>
    <lineage>
        <taxon>Eukaryota</taxon>
        <taxon>Fungi</taxon>
        <taxon>Fungi incertae sedis</taxon>
        <taxon>Mucoromycota</taxon>
        <taxon>Glomeromycotina</taxon>
        <taxon>Glomeromycetes</taxon>
        <taxon>Glomerales</taxon>
        <taxon>Glomeraceae</taxon>
        <taxon>Rhizophagus</taxon>
    </lineage>
</organism>
<comment type="caution">
    <text evidence="2">The sequence shown here is derived from an EMBL/GenBank/DDBJ whole genome shotgun (WGS) entry which is preliminary data.</text>
</comment>
<dbReference type="GO" id="GO:0006265">
    <property type="term" value="P:DNA topological change"/>
    <property type="evidence" value="ECO:0007669"/>
    <property type="project" value="InterPro"/>
</dbReference>
<feature type="region of interest" description="Disordered" evidence="1">
    <location>
        <begin position="107"/>
        <end position="141"/>
    </location>
</feature>
<accession>A0A2N0QNZ5</accession>
<protein>
    <submittedName>
        <fullName evidence="2">DNA gyrase A C-terminal domain-containing protein</fullName>
    </submittedName>
</protein>
<proteinExistence type="predicted"/>
<dbReference type="Pfam" id="PF03989">
    <property type="entry name" value="DNA_gyraseA_C"/>
    <property type="match status" value="2"/>
</dbReference>
<dbReference type="PANTHER" id="PTHR43493">
    <property type="entry name" value="DNA GYRASE/TOPOISOMERASE SUBUNIT A"/>
    <property type="match status" value="1"/>
</dbReference>
<dbReference type="AlphaFoldDB" id="A0A2N0QNZ5"/>
<feature type="compositionally biased region" description="Acidic residues" evidence="1">
    <location>
        <begin position="110"/>
        <end position="124"/>
    </location>
</feature>
<name>A0A2N0QNZ5_9GLOM</name>
<dbReference type="GO" id="GO:0003677">
    <property type="term" value="F:DNA binding"/>
    <property type="evidence" value="ECO:0007669"/>
    <property type="project" value="InterPro"/>
</dbReference>
<dbReference type="Proteomes" id="UP000232688">
    <property type="component" value="Unassembled WGS sequence"/>
</dbReference>
<dbReference type="GO" id="GO:0009330">
    <property type="term" value="C:DNA topoisomerase type II (double strand cut, ATP-hydrolyzing) complex"/>
    <property type="evidence" value="ECO:0007669"/>
    <property type="project" value="TreeGrafter"/>
</dbReference>
<reference evidence="2 3" key="2">
    <citation type="submission" date="2017-10" db="EMBL/GenBank/DDBJ databases">
        <title>Genome analyses suggest a sexual origin of heterokaryosis in a supposedly ancient asexual fungus.</title>
        <authorList>
            <person name="Corradi N."/>
            <person name="Sedzielewska K."/>
            <person name="Noel J."/>
            <person name="Charron P."/>
            <person name="Farinelli L."/>
            <person name="Marton T."/>
            <person name="Kruger M."/>
            <person name="Pelin A."/>
            <person name="Brachmann A."/>
            <person name="Corradi N."/>
        </authorList>
    </citation>
    <scope>NUCLEOTIDE SEQUENCE [LARGE SCALE GENOMIC DNA]</scope>
    <source>
        <strain evidence="2 3">A1</strain>
    </source>
</reference>
<evidence type="ECO:0000313" key="2">
    <source>
        <dbReference type="EMBL" id="PKC52779.1"/>
    </source>
</evidence>
<evidence type="ECO:0000256" key="1">
    <source>
        <dbReference type="SAM" id="MobiDB-lite"/>
    </source>
</evidence>